<evidence type="ECO:0000259" key="13">
    <source>
        <dbReference type="PROSITE" id="PS00624"/>
    </source>
</evidence>
<keyword evidence="5 8" id="KW-0274">FAD</keyword>
<protein>
    <submittedName>
        <fullName evidence="14">GMC oxidoreductase-domain-containing protein</fullName>
    </submittedName>
</protein>
<dbReference type="PANTHER" id="PTHR11552">
    <property type="entry name" value="GLUCOSE-METHANOL-CHOLINE GMC OXIDOREDUCTASE"/>
    <property type="match status" value="1"/>
</dbReference>
<evidence type="ECO:0000256" key="1">
    <source>
        <dbReference type="ARBA" id="ARBA00001974"/>
    </source>
</evidence>
<proteinExistence type="inferred from homology"/>
<dbReference type="EMBL" id="MCFC01000061">
    <property type="protein sequence ID" value="ORY25063.1"/>
    <property type="molecule type" value="Genomic_DNA"/>
</dbReference>
<dbReference type="PANTHER" id="PTHR11552:SF201">
    <property type="entry name" value="GLUCOSE-METHANOL-CHOLINE OXIDOREDUCTASE N-TERMINAL DOMAIN-CONTAINING PROTEIN"/>
    <property type="match status" value="1"/>
</dbReference>
<dbReference type="GO" id="GO:0050660">
    <property type="term" value="F:flavin adenine dinucleotide binding"/>
    <property type="evidence" value="ECO:0007669"/>
    <property type="project" value="InterPro"/>
</dbReference>
<evidence type="ECO:0000256" key="9">
    <source>
        <dbReference type="RuleBase" id="RU003968"/>
    </source>
</evidence>
<comment type="similarity">
    <text evidence="2 9">Belongs to the GMC oxidoreductase family.</text>
</comment>
<feature type="active site" description="Proton acceptor" evidence="7">
    <location>
        <position position="578"/>
    </location>
</feature>
<dbReference type="InterPro" id="IPR036188">
    <property type="entry name" value="FAD/NAD-bd_sf"/>
</dbReference>
<feature type="binding site" evidence="8">
    <location>
        <begin position="534"/>
        <end position="535"/>
    </location>
    <ligand>
        <name>FAD</name>
        <dbReference type="ChEBI" id="CHEBI:57692"/>
    </ligand>
</feature>
<organism evidence="14 15">
    <name type="scientific">Naematelia encephala</name>
    <dbReference type="NCBI Taxonomy" id="71784"/>
    <lineage>
        <taxon>Eukaryota</taxon>
        <taxon>Fungi</taxon>
        <taxon>Dikarya</taxon>
        <taxon>Basidiomycota</taxon>
        <taxon>Agaricomycotina</taxon>
        <taxon>Tremellomycetes</taxon>
        <taxon>Tremellales</taxon>
        <taxon>Naemateliaceae</taxon>
        <taxon>Naematelia</taxon>
    </lineage>
</organism>
<gene>
    <name evidence="14" type="ORF">BCR39DRAFT_545206</name>
</gene>
<name>A0A1Y2AR77_9TREE</name>
<comment type="caution">
    <text evidence="14">The sequence shown here is derived from an EMBL/GenBank/DDBJ whole genome shotgun (WGS) entry which is preliminary data.</text>
</comment>
<evidence type="ECO:0000256" key="2">
    <source>
        <dbReference type="ARBA" id="ARBA00010790"/>
    </source>
</evidence>
<dbReference type="InterPro" id="IPR012132">
    <property type="entry name" value="GMC_OxRdtase"/>
</dbReference>
<dbReference type="Gene3D" id="3.50.50.60">
    <property type="entry name" value="FAD/NAD(P)-binding domain"/>
    <property type="match status" value="1"/>
</dbReference>
<feature type="signal peptide" evidence="11">
    <location>
        <begin position="1"/>
        <end position="20"/>
    </location>
</feature>
<evidence type="ECO:0000256" key="4">
    <source>
        <dbReference type="ARBA" id="ARBA00022729"/>
    </source>
</evidence>
<reference evidence="14 15" key="1">
    <citation type="submission" date="2016-07" db="EMBL/GenBank/DDBJ databases">
        <title>Pervasive Adenine N6-methylation of Active Genes in Fungi.</title>
        <authorList>
            <consortium name="DOE Joint Genome Institute"/>
            <person name="Mondo S.J."/>
            <person name="Dannebaum R.O."/>
            <person name="Kuo R.C."/>
            <person name="Labutti K."/>
            <person name="Haridas S."/>
            <person name="Kuo A."/>
            <person name="Salamov A."/>
            <person name="Ahrendt S.R."/>
            <person name="Lipzen A."/>
            <person name="Sullivan W."/>
            <person name="Andreopoulos W.B."/>
            <person name="Clum A."/>
            <person name="Lindquist E."/>
            <person name="Daum C."/>
            <person name="Ramamoorthy G.K."/>
            <person name="Gryganskyi A."/>
            <person name="Culley D."/>
            <person name="Magnuson J.K."/>
            <person name="James T.Y."/>
            <person name="O'Malley M.A."/>
            <person name="Stajich J.E."/>
            <person name="Spatafora J.W."/>
            <person name="Visel A."/>
            <person name="Grigoriev I.V."/>
        </authorList>
    </citation>
    <scope>NUCLEOTIDE SEQUENCE [LARGE SCALE GENOMIC DNA]</scope>
    <source>
        <strain evidence="14 15">68-887.2</strain>
    </source>
</reference>
<dbReference type="AlphaFoldDB" id="A0A1Y2AR77"/>
<evidence type="ECO:0000256" key="5">
    <source>
        <dbReference type="ARBA" id="ARBA00022827"/>
    </source>
</evidence>
<dbReference type="InParanoid" id="A0A1Y2AR77"/>
<keyword evidence="6" id="KW-0560">Oxidoreductase</keyword>
<evidence type="ECO:0000256" key="3">
    <source>
        <dbReference type="ARBA" id="ARBA00022630"/>
    </source>
</evidence>
<dbReference type="InterPro" id="IPR000172">
    <property type="entry name" value="GMC_OxRdtase_N"/>
</dbReference>
<evidence type="ECO:0000256" key="6">
    <source>
        <dbReference type="ARBA" id="ARBA00023002"/>
    </source>
</evidence>
<feature type="region of interest" description="Disordered" evidence="10">
    <location>
        <begin position="597"/>
        <end position="653"/>
    </location>
</feature>
<evidence type="ECO:0000256" key="11">
    <source>
        <dbReference type="SAM" id="SignalP"/>
    </source>
</evidence>
<feature type="compositionally biased region" description="Low complexity" evidence="10">
    <location>
        <begin position="601"/>
        <end position="642"/>
    </location>
</feature>
<evidence type="ECO:0000256" key="7">
    <source>
        <dbReference type="PIRSR" id="PIRSR000137-1"/>
    </source>
</evidence>
<dbReference type="OrthoDB" id="269227at2759"/>
<dbReference type="SUPFAM" id="SSF54373">
    <property type="entry name" value="FAD-linked reductases, C-terminal domain"/>
    <property type="match status" value="1"/>
</dbReference>
<keyword evidence="3 9" id="KW-0285">Flavoprotein</keyword>
<accession>A0A1Y2AR77</accession>
<dbReference type="PROSITE" id="PS00623">
    <property type="entry name" value="GMC_OXRED_1"/>
    <property type="match status" value="1"/>
</dbReference>
<dbReference type="InterPro" id="IPR007867">
    <property type="entry name" value="GMC_OxRtase_C"/>
</dbReference>
<dbReference type="Proteomes" id="UP000193986">
    <property type="component" value="Unassembled WGS sequence"/>
</dbReference>
<evidence type="ECO:0000256" key="10">
    <source>
        <dbReference type="SAM" id="MobiDB-lite"/>
    </source>
</evidence>
<dbReference type="Pfam" id="PF05199">
    <property type="entry name" value="GMC_oxred_C"/>
    <property type="match status" value="1"/>
</dbReference>
<dbReference type="STRING" id="71784.A0A1Y2AR77"/>
<dbReference type="PIRSF" id="PIRSF000137">
    <property type="entry name" value="Alcohol_oxidase"/>
    <property type="match status" value="1"/>
</dbReference>
<keyword evidence="15" id="KW-1185">Reference proteome</keyword>
<dbReference type="Gene3D" id="3.30.560.10">
    <property type="entry name" value="Glucose Oxidase, domain 3"/>
    <property type="match status" value="1"/>
</dbReference>
<evidence type="ECO:0000256" key="8">
    <source>
        <dbReference type="PIRSR" id="PIRSR000137-2"/>
    </source>
</evidence>
<dbReference type="GO" id="GO:0016614">
    <property type="term" value="F:oxidoreductase activity, acting on CH-OH group of donors"/>
    <property type="evidence" value="ECO:0007669"/>
    <property type="project" value="InterPro"/>
</dbReference>
<dbReference type="InterPro" id="IPR027424">
    <property type="entry name" value="Glucose_Oxidase_domain_2"/>
</dbReference>
<evidence type="ECO:0000259" key="12">
    <source>
        <dbReference type="PROSITE" id="PS00623"/>
    </source>
</evidence>
<feature type="active site" description="Proton donor" evidence="7">
    <location>
        <position position="535"/>
    </location>
</feature>
<feature type="binding site" evidence="8">
    <location>
        <position position="269"/>
    </location>
    <ligand>
        <name>FAD</name>
        <dbReference type="ChEBI" id="CHEBI:57692"/>
    </ligand>
</feature>
<evidence type="ECO:0000313" key="15">
    <source>
        <dbReference type="Proteomes" id="UP000193986"/>
    </source>
</evidence>
<dbReference type="Gene3D" id="4.10.450.10">
    <property type="entry name" value="Glucose Oxidase, domain 2"/>
    <property type="match status" value="1"/>
</dbReference>
<feature type="domain" description="Glucose-methanol-choline oxidoreductase N-terminal" evidence="13">
    <location>
        <begin position="308"/>
        <end position="322"/>
    </location>
</feature>
<dbReference type="SUPFAM" id="SSF51905">
    <property type="entry name" value="FAD/NAD(P)-binding domain"/>
    <property type="match status" value="1"/>
</dbReference>
<dbReference type="Pfam" id="PF00732">
    <property type="entry name" value="GMC_oxred_N"/>
    <property type="match status" value="1"/>
</dbReference>
<feature type="chain" id="PRO_5012395302" evidence="11">
    <location>
        <begin position="21"/>
        <end position="666"/>
    </location>
</feature>
<keyword evidence="4 11" id="KW-0732">Signal</keyword>
<comment type="cofactor">
    <cofactor evidence="1 8">
        <name>FAD</name>
        <dbReference type="ChEBI" id="CHEBI:57692"/>
    </cofactor>
</comment>
<feature type="domain" description="Glucose-methanol-choline oxidoreductase N-terminal" evidence="12">
    <location>
        <begin position="120"/>
        <end position="143"/>
    </location>
</feature>
<sequence length="666" mass="70571">MIPTQFGLAFLLAIPLSALAAPARIKRDTTPIYDGSQVNGKTYDYVIAGGGLTGVVLASRLSEDTGRSVLVIEAGYNEEDNSDVSDASKYQNAFGTWIDWAYQTVPQASADNQPQTMRSGRALGGSTTINGMAFSKPHSFQIDALEQLGNTGLNWDSLEQYMRRAETFHAPSSSQYAAGVTYTSSCHGTSGPISVQFDPNAAPTDLEHTFNSTVLDLGLPYATDLTCGNPAGAAPIANTRNGQQRIDAYTGYLVGKSRPNLTILSGANVGKVILSSDATPVATGLEFRDETNHLYSVSAKLEVIMATGSIKTPVILQQSGIGPTSVLENAGVTQKVNLPIGLNLIDQVTTTTDWTFSANRGGGQPITWPRFEDLVSGSDATNLRNMLQNDLASYAQAAVTAGAAETASGLQTVLEIQRDWILNRSAAVSESFDYSFSTTLGYDSWFLLPFGRGSIQIQDNQAYDGNFSIDPRYLSNPFDRLASGATTRFTNTVSDASPLSGDLRGRTAPGTDLSGTASLEDWAEWVQNNYRSNWHPIGTAAMMSRELGGVVDSRNRVYGVSNLRIVDASTLPFQVSAHLMSVLYGLSERASDLIKADHAGSSTSSSSSAGPSSTSSVSQSMTSRTISTSSAGPSATATTGPIHPNGDTTKCVDVKDNNIANGALLQ</sequence>
<dbReference type="PROSITE" id="PS00624">
    <property type="entry name" value="GMC_OXRED_2"/>
    <property type="match status" value="1"/>
</dbReference>
<evidence type="ECO:0000313" key="14">
    <source>
        <dbReference type="EMBL" id="ORY25063.1"/>
    </source>
</evidence>